<feature type="transmembrane region" description="Helical" evidence="9">
    <location>
        <begin position="135"/>
        <end position="155"/>
    </location>
</feature>
<feature type="binding site" evidence="7">
    <location>
        <position position="314"/>
    </location>
    <ligand>
        <name>Zn(2+)</name>
        <dbReference type="ChEBI" id="CHEBI:29105"/>
        <note>catalytic</note>
    </ligand>
</feature>
<keyword evidence="4 7" id="KW-0862">Zinc</keyword>
<evidence type="ECO:0000256" key="5">
    <source>
        <dbReference type="ARBA" id="ARBA00023049"/>
    </source>
</evidence>
<feature type="transmembrane region" description="Helical" evidence="9">
    <location>
        <begin position="60"/>
        <end position="89"/>
    </location>
</feature>
<evidence type="ECO:0000256" key="1">
    <source>
        <dbReference type="ARBA" id="ARBA00022670"/>
    </source>
</evidence>
<dbReference type="Gene3D" id="3.30.2010.10">
    <property type="entry name" value="Metalloproteases ('zincins'), catalytic domain"/>
    <property type="match status" value="1"/>
</dbReference>
<evidence type="ECO:0000256" key="3">
    <source>
        <dbReference type="ARBA" id="ARBA00022801"/>
    </source>
</evidence>
<feature type="transmembrane region" description="Helical" evidence="9">
    <location>
        <begin position="110"/>
        <end position="129"/>
    </location>
</feature>
<feature type="transmembrane region" description="Helical" evidence="9">
    <location>
        <begin position="252"/>
        <end position="273"/>
    </location>
</feature>
<dbReference type="Proteomes" id="UP000885771">
    <property type="component" value="Unassembled WGS sequence"/>
</dbReference>
<dbReference type="InterPro" id="IPR001915">
    <property type="entry name" value="Peptidase_M48"/>
</dbReference>
<evidence type="ECO:0000256" key="2">
    <source>
        <dbReference type="ARBA" id="ARBA00022723"/>
    </source>
</evidence>
<protein>
    <submittedName>
        <fullName evidence="12">M48 family peptidase</fullName>
    </submittedName>
</protein>
<dbReference type="EMBL" id="DRLI01000023">
    <property type="protein sequence ID" value="HHM01463.1"/>
    <property type="molecule type" value="Genomic_DNA"/>
</dbReference>
<feature type="binding site" evidence="7">
    <location>
        <position position="242"/>
    </location>
    <ligand>
        <name>Zn(2+)</name>
        <dbReference type="ChEBI" id="CHEBI:29105"/>
        <note>catalytic</note>
    </ligand>
</feature>
<keyword evidence="1 8" id="KW-0645">Protease</keyword>
<dbReference type="InterPro" id="IPR032456">
    <property type="entry name" value="Peptidase_M48_N"/>
</dbReference>
<evidence type="ECO:0000256" key="4">
    <source>
        <dbReference type="ARBA" id="ARBA00022833"/>
    </source>
</evidence>
<evidence type="ECO:0000256" key="8">
    <source>
        <dbReference type="RuleBase" id="RU003983"/>
    </source>
</evidence>
<feature type="domain" description="Peptidase M48" evidence="10">
    <location>
        <begin position="169"/>
        <end position="367"/>
    </location>
</feature>
<evidence type="ECO:0000313" key="12">
    <source>
        <dbReference type="EMBL" id="HHM01463.1"/>
    </source>
</evidence>
<feature type="transmembrane region" description="Helical" evidence="9">
    <location>
        <begin position="285"/>
        <end position="305"/>
    </location>
</feature>
<keyword evidence="2 7" id="KW-0479">Metal-binding</keyword>
<proteinExistence type="inferred from homology"/>
<keyword evidence="3 8" id="KW-0378">Hydrolase</keyword>
<dbReference type="Pfam" id="PF01435">
    <property type="entry name" value="Peptidase_M48"/>
    <property type="match status" value="1"/>
</dbReference>
<accession>A0A7V5VE85</accession>
<dbReference type="InterPro" id="IPR027057">
    <property type="entry name" value="CAXX_Prtase_1"/>
</dbReference>
<evidence type="ECO:0000256" key="9">
    <source>
        <dbReference type="SAM" id="Phobius"/>
    </source>
</evidence>
<comment type="caution">
    <text evidence="12">The sequence shown here is derived from an EMBL/GenBank/DDBJ whole genome shotgun (WGS) entry which is preliminary data.</text>
</comment>
<keyword evidence="9" id="KW-1133">Transmembrane helix</keyword>
<comment type="cofactor">
    <cofactor evidence="7 8">
        <name>Zn(2+)</name>
        <dbReference type="ChEBI" id="CHEBI:29105"/>
    </cofactor>
    <text evidence="7 8">Binds 1 zinc ion per subunit.</text>
</comment>
<dbReference type="PANTHER" id="PTHR10120">
    <property type="entry name" value="CAAX PRENYL PROTEASE 1"/>
    <property type="match status" value="1"/>
</dbReference>
<dbReference type="AlphaFoldDB" id="A0A7V5VE85"/>
<feature type="active site" description="Proton donor" evidence="6">
    <location>
        <position position="318"/>
    </location>
</feature>
<keyword evidence="9" id="KW-0472">Membrane</keyword>
<keyword evidence="9" id="KW-0812">Transmembrane</keyword>
<feature type="domain" description="CAAX prenyl protease 1 N-terminal" evidence="11">
    <location>
        <begin position="4"/>
        <end position="165"/>
    </location>
</feature>
<feature type="active site" evidence="6">
    <location>
        <position position="239"/>
    </location>
</feature>
<feature type="binding site" evidence="7">
    <location>
        <position position="238"/>
    </location>
    <ligand>
        <name>Zn(2+)</name>
        <dbReference type="ChEBI" id="CHEBI:29105"/>
        <note>catalytic</note>
    </ligand>
</feature>
<feature type="transmembrane region" description="Helical" evidence="9">
    <location>
        <begin position="20"/>
        <end position="40"/>
    </location>
</feature>
<gene>
    <name evidence="12" type="ORF">ENJ15_00505</name>
</gene>
<evidence type="ECO:0000259" key="10">
    <source>
        <dbReference type="Pfam" id="PF01435"/>
    </source>
</evidence>
<dbReference type="GO" id="GO:0004222">
    <property type="term" value="F:metalloendopeptidase activity"/>
    <property type="evidence" value="ECO:0007669"/>
    <property type="project" value="InterPro"/>
</dbReference>
<name>A0A7V5VE85_CALAY</name>
<evidence type="ECO:0000259" key="11">
    <source>
        <dbReference type="Pfam" id="PF16491"/>
    </source>
</evidence>
<evidence type="ECO:0000256" key="6">
    <source>
        <dbReference type="PIRSR" id="PIRSR627057-1"/>
    </source>
</evidence>
<evidence type="ECO:0000256" key="7">
    <source>
        <dbReference type="PIRSR" id="PIRSR627057-2"/>
    </source>
</evidence>
<dbReference type="GO" id="GO:0071586">
    <property type="term" value="P:CAAX-box protein processing"/>
    <property type="evidence" value="ECO:0007669"/>
    <property type="project" value="InterPro"/>
</dbReference>
<comment type="similarity">
    <text evidence="8">Belongs to the peptidase M48 family.</text>
</comment>
<keyword evidence="5 8" id="KW-0482">Metalloprotease</keyword>
<dbReference type="Pfam" id="PF16491">
    <property type="entry name" value="Peptidase_M48_N"/>
    <property type="match status" value="1"/>
</dbReference>
<organism evidence="12">
    <name type="scientific">Caldithrix abyssi</name>
    <dbReference type="NCBI Taxonomy" id="187145"/>
    <lineage>
        <taxon>Bacteria</taxon>
        <taxon>Pseudomonadati</taxon>
        <taxon>Calditrichota</taxon>
        <taxon>Calditrichia</taxon>
        <taxon>Calditrichales</taxon>
        <taxon>Calditrichaceae</taxon>
        <taxon>Caldithrix</taxon>
    </lineage>
</organism>
<dbReference type="CDD" id="cd07343">
    <property type="entry name" value="M48A_Zmpste24p_like"/>
    <property type="match status" value="1"/>
</dbReference>
<dbReference type="GO" id="GO:0046872">
    <property type="term" value="F:metal ion binding"/>
    <property type="evidence" value="ECO:0007669"/>
    <property type="project" value="UniProtKB-KW"/>
</dbReference>
<reference evidence="12" key="1">
    <citation type="journal article" date="2020" name="mSystems">
        <title>Genome- and Community-Level Interaction Insights into Carbon Utilization and Element Cycling Functions of Hydrothermarchaeota in Hydrothermal Sediment.</title>
        <authorList>
            <person name="Zhou Z."/>
            <person name="Liu Y."/>
            <person name="Xu W."/>
            <person name="Pan J."/>
            <person name="Luo Z.H."/>
            <person name="Li M."/>
        </authorList>
    </citation>
    <scope>NUCLEOTIDE SEQUENCE [LARGE SCALE GENOMIC DNA]</scope>
    <source>
        <strain evidence="12">HyVt-460</strain>
    </source>
</reference>
<sequence>MEKQRVTMQQSSRARQYSRLSLFISLASSGLSLLITLLILGGGYHITLRDIAFRHADNPYLALLIFGLLTGLIYGVAGAPLAWLGGYWLEHRYGLSNQSMGQWLFERFKMMLVGLLLFTPLFLLFYYFFSNYPQSWWFWTASALFLFSVVLGKLAPQLIFPLFYKFEPLDDPRLLQRMEALAKTGNFNLRGVYRFDMSKTTNKANAAFTGMGKSKRIIIGDTLLSQMNADEIETVFAHEVGHYVHRHITQGLLIGTLVSYGSLWLTALLYEAWRPLFNIAEHGDISGLPLLALILTLINMPLAPLQNLISRLNERQADRYAIEHSSNPRAFPEALKKLAESNLSDPEPAPWIEFLFHSHPSINRRLAYTARFLREKGVEVS</sequence>